<dbReference type="InterPro" id="IPR027417">
    <property type="entry name" value="P-loop_NTPase"/>
</dbReference>
<keyword evidence="11" id="KW-0812">Transmembrane</keyword>
<comment type="subunit">
    <text evidence="11">Homohexamer.</text>
</comment>
<comment type="similarity">
    <text evidence="2 11">In the C-terminal section; belongs to the peptidase M41 family.</text>
</comment>
<dbReference type="InterPro" id="IPR000642">
    <property type="entry name" value="Peptidase_M41"/>
</dbReference>
<comment type="similarity">
    <text evidence="12">Belongs to the AAA ATPase family.</text>
</comment>
<evidence type="ECO:0000256" key="2">
    <source>
        <dbReference type="ARBA" id="ARBA00010044"/>
    </source>
</evidence>
<evidence type="ECO:0000256" key="8">
    <source>
        <dbReference type="ARBA" id="ARBA00022840"/>
    </source>
</evidence>
<feature type="region of interest" description="Disordered" evidence="13">
    <location>
        <begin position="667"/>
        <end position="699"/>
    </location>
</feature>
<dbReference type="InterPro" id="IPR003960">
    <property type="entry name" value="ATPase_AAA_CS"/>
</dbReference>
<feature type="domain" description="AAA+ ATPase" evidence="14">
    <location>
        <begin position="246"/>
        <end position="386"/>
    </location>
</feature>
<name>A0ABV4U6F9_9BACT</name>
<evidence type="ECO:0000256" key="1">
    <source>
        <dbReference type="ARBA" id="ARBA00004370"/>
    </source>
</evidence>
<evidence type="ECO:0000256" key="7">
    <source>
        <dbReference type="ARBA" id="ARBA00022833"/>
    </source>
</evidence>
<keyword evidence="3 11" id="KW-0645">Protease</keyword>
<keyword evidence="16" id="KW-1185">Reference proteome</keyword>
<dbReference type="Proteomes" id="UP001575105">
    <property type="component" value="Unassembled WGS sequence"/>
</dbReference>
<comment type="function">
    <text evidence="11">Acts as a processive, ATP-dependent zinc metallopeptidase for both cytoplasmic and membrane proteins. Plays a role in the quality control of integral membrane proteins.</text>
</comment>
<dbReference type="CDD" id="cd19501">
    <property type="entry name" value="RecA-like_FtsH"/>
    <property type="match status" value="1"/>
</dbReference>
<evidence type="ECO:0000256" key="6">
    <source>
        <dbReference type="ARBA" id="ARBA00022801"/>
    </source>
</evidence>
<dbReference type="PROSITE" id="PS00674">
    <property type="entry name" value="AAA"/>
    <property type="match status" value="1"/>
</dbReference>
<dbReference type="Gene3D" id="3.40.50.300">
    <property type="entry name" value="P-loop containing nucleotide triphosphate hydrolases"/>
    <property type="match status" value="1"/>
</dbReference>
<proteinExistence type="inferred from homology"/>
<feature type="binding site" evidence="11">
    <location>
        <position position="553"/>
    </location>
    <ligand>
        <name>Zn(2+)</name>
        <dbReference type="ChEBI" id="CHEBI:29105"/>
        <note>catalytic</note>
    </ligand>
</feature>
<evidence type="ECO:0000256" key="9">
    <source>
        <dbReference type="ARBA" id="ARBA00023049"/>
    </source>
</evidence>
<dbReference type="InterPro" id="IPR003593">
    <property type="entry name" value="AAA+_ATPase"/>
</dbReference>
<dbReference type="PANTHER" id="PTHR23076:SF97">
    <property type="entry name" value="ATP-DEPENDENT ZINC METALLOPROTEASE YME1L1"/>
    <property type="match status" value="1"/>
</dbReference>
<evidence type="ECO:0000256" key="3">
    <source>
        <dbReference type="ARBA" id="ARBA00022670"/>
    </source>
</evidence>
<feature type="region of interest" description="Disordered" evidence="13">
    <location>
        <begin position="1"/>
        <end position="40"/>
    </location>
</feature>
<keyword evidence="6 11" id="KW-0378">Hydrolase</keyword>
<dbReference type="SUPFAM" id="SSF140990">
    <property type="entry name" value="FtsH protease domain-like"/>
    <property type="match status" value="1"/>
</dbReference>
<gene>
    <name evidence="11 15" type="primary">ftsH</name>
    <name evidence="15" type="ORF">ACERK3_06010</name>
</gene>
<reference evidence="15 16" key="1">
    <citation type="submission" date="2024-08" db="EMBL/GenBank/DDBJ databases">
        <title>Whole-genome sequencing of halo(alkali)philic microorganisms from hypersaline lakes.</title>
        <authorList>
            <person name="Sorokin D.Y."/>
            <person name="Merkel A.Y."/>
            <person name="Messina E."/>
            <person name="Yakimov M."/>
        </authorList>
    </citation>
    <scope>NUCLEOTIDE SEQUENCE [LARGE SCALE GENOMIC DNA]</scope>
    <source>
        <strain evidence="15 16">AB-hyl4</strain>
    </source>
</reference>
<evidence type="ECO:0000259" key="14">
    <source>
        <dbReference type="SMART" id="SM00382"/>
    </source>
</evidence>
<evidence type="ECO:0000256" key="10">
    <source>
        <dbReference type="ARBA" id="ARBA00023136"/>
    </source>
</evidence>
<evidence type="ECO:0000256" key="5">
    <source>
        <dbReference type="ARBA" id="ARBA00022741"/>
    </source>
</evidence>
<sequence length="699" mass="76884">MPEQKDPNNQDRDQNANGRNKPRQGGPGGSGRGPNQPGNGNFMSRGILGWVLLGGLAIALLLLMSNQQNQAQRLTHNEFYNLAERHRDEGGGIFKEAVEVRDDRIVAELTEAAAGELDSPPNNRVYTTISTDTKAMFVMNLRELGVDVEESPGGNALWSLMIMWGPVLLIILLIYFFVFRSLRGAGGGPGGMLGNFSRSKHKVMNKEHSTIRLNDVAGIEEAKDEVNEIIEFLKNPKKFQRLGGRVPRGVLLIGSPGCGKTLLAKAVAGEAEVPFFSISGSDFVEMFVGVGASRVRDLFKQAKESSPCIIFLDEIDAVGRKRGSGFSSGGHDEREQTLNAILVEMDGFDSSDQIIVMAATNRADVLDPALTRPGRFDRQIHVSLPDIKGRMEILKVHSKKIKVSPDVNLERLARGTPMFSGADLAAIINEAAIIATMQGKEFVEQDDLEEARDKVKWGRARKSHKIEEDEKKVIAYHEAGHAIVMFYDDDSEPLHKVTIIPRGQALGTTFMLPEKDKHIISRKQLIAQMRVCFGGRIAEEMCTGDQYNGTAGDIRQASAIARAMVTEYGMSEKMGFLLYGADENPSGYPVSERSYSDDTARMIDEEVKSLIDVTYSETKQLLKEHYDQLDALAKALLKYETLTYDEVSKIMRGETLDKATVSDLLEAEREKAKPAEGGTIRPDNAGLDNDTPGAWPSPA</sequence>
<dbReference type="SUPFAM" id="SSF52540">
    <property type="entry name" value="P-loop containing nucleoside triphosphate hydrolases"/>
    <property type="match status" value="1"/>
</dbReference>
<comment type="subcellular location">
    <subcellularLocation>
        <location evidence="11">Cell membrane</location>
        <topology evidence="11">Multi-pass membrane protein</topology>
        <orientation evidence="11">Cytoplasmic side</orientation>
    </subcellularLocation>
    <subcellularLocation>
        <location evidence="1">Membrane</location>
    </subcellularLocation>
</comment>
<feature type="binding site" evidence="11">
    <location>
        <position position="481"/>
    </location>
    <ligand>
        <name>Zn(2+)</name>
        <dbReference type="ChEBI" id="CHEBI:29105"/>
        <note>catalytic</note>
    </ligand>
</feature>
<keyword evidence="5 11" id="KW-0547">Nucleotide-binding</keyword>
<dbReference type="NCBIfam" id="TIGR01241">
    <property type="entry name" value="FtsH_fam"/>
    <property type="match status" value="1"/>
</dbReference>
<dbReference type="RefSeq" id="WP_425344773.1">
    <property type="nucleotide sequence ID" value="NZ_JBGUBD010000003.1"/>
</dbReference>
<keyword evidence="9 11" id="KW-0482">Metalloprotease</keyword>
<comment type="cofactor">
    <cofactor evidence="11">
        <name>Zn(2+)</name>
        <dbReference type="ChEBI" id="CHEBI:29105"/>
    </cofactor>
    <text evidence="11">Binds 1 zinc ion per subunit.</text>
</comment>
<dbReference type="SMART" id="SM00382">
    <property type="entry name" value="AAA"/>
    <property type="match status" value="1"/>
</dbReference>
<dbReference type="Pfam" id="PF00004">
    <property type="entry name" value="AAA"/>
    <property type="match status" value="1"/>
</dbReference>
<feature type="binding site" evidence="11">
    <location>
        <position position="477"/>
    </location>
    <ligand>
        <name>Zn(2+)</name>
        <dbReference type="ChEBI" id="CHEBI:29105"/>
        <note>catalytic</note>
    </ligand>
</feature>
<comment type="caution">
    <text evidence="11">Lacks conserved residue(s) required for the propagation of feature annotation.</text>
</comment>
<evidence type="ECO:0000313" key="15">
    <source>
        <dbReference type="EMBL" id="MFA9477848.1"/>
    </source>
</evidence>
<protein>
    <recommendedName>
        <fullName evidence="11">ATP-dependent zinc metalloprotease FtsH</fullName>
        <ecNumber evidence="11">3.4.24.-</ecNumber>
    </recommendedName>
</protein>
<evidence type="ECO:0000256" key="4">
    <source>
        <dbReference type="ARBA" id="ARBA00022723"/>
    </source>
</evidence>
<organism evidence="15 16">
    <name type="scientific">Natronomicrosphaera hydrolytica</name>
    <dbReference type="NCBI Taxonomy" id="3242702"/>
    <lineage>
        <taxon>Bacteria</taxon>
        <taxon>Pseudomonadati</taxon>
        <taxon>Planctomycetota</taxon>
        <taxon>Phycisphaerae</taxon>
        <taxon>Phycisphaerales</taxon>
        <taxon>Phycisphaeraceae</taxon>
        <taxon>Natronomicrosphaera</taxon>
    </lineage>
</organism>
<keyword evidence="8 11" id="KW-0067">ATP-binding</keyword>
<dbReference type="InterPro" id="IPR005936">
    <property type="entry name" value="FtsH"/>
</dbReference>
<dbReference type="HAMAP" id="MF_01458">
    <property type="entry name" value="FtsH"/>
    <property type="match status" value="1"/>
</dbReference>
<keyword evidence="11" id="KW-1003">Cell membrane</keyword>
<evidence type="ECO:0000256" key="11">
    <source>
        <dbReference type="HAMAP-Rule" id="MF_01458"/>
    </source>
</evidence>
<feature type="transmembrane region" description="Helical" evidence="11">
    <location>
        <begin position="157"/>
        <end position="178"/>
    </location>
</feature>
<dbReference type="Pfam" id="PF17862">
    <property type="entry name" value="AAA_lid_3"/>
    <property type="match status" value="1"/>
</dbReference>
<comment type="similarity">
    <text evidence="11">In the central section; belongs to the AAA ATPase family.</text>
</comment>
<accession>A0ABV4U6F9</accession>
<comment type="caution">
    <text evidence="15">The sequence shown here is derived from an EMBL/GenBank/DDBJ whole genome shotgun (WGS) entry which is preliminary data.</text>
</comment>
<dbReference type="InterPro" id="IPR037219">
    <property type="entry name" value="Peptidase_M41-like"/>
</dbReference>
<keyword evidence="10 11" id="KW-0472">Membrane</keyword>
<keyword evidence="7 11" id="KW-0862">Zinc</keyword>
<evidence type="ECO:0000256" key="13">
    <source>
        <dbReference type="SAM" id="MobiDB-lite"/>
    </source>
</evidence>
<keyword evidence="11" id="KW-1133">Transmembrane helix</keyword>
<dbReference type="InterPro" id="IPR041569">
    <property type="entry name" value="AAA_lid_3"/>
</dbReference>
<keyword evidence="4 11" id="KW-0479">Metal-binding</keyword>
<dbReference type="Gene3D" id="1.20.58.760">
    <property type="entry name" value="Peptidase M41"/>
    <property type="match status" value="1"/>
</dbReference>
<evidence type="ECO:0000313" key="16">
    <source>
        <dbReference type="Proteomes" id="UP001575105"/>
    </source>
</evidence>
<dbReference type="EMBL" id="JBGUBD010000003">
    <property type="protein sequence ID" value="MFA9477848.1"/>
    <property type="molecule type" value="Genomic_DNA"/>
</dbReference>
<dbReference type="Pfam" id="PF01434">
    <property type="entry name" value="Peptidase_M41"/>
    <property type="match status" value="1"/>
</dbReference>
<feature type="active site" evidence="11">
    <location>
        <position position="478"/>
    </location>
</feature>
<dbReference type="Gene3D" id="1.10.8.60">
    <property type="match status" value="1"/>
</dbReference>
<feature type="transmembrane region" description="Helical" evidence="11">
    <location>
        <begin position="47"/>
        <end position="64"/>
    </location>
</feature>
<dbReference type="EC" id="3.4.24.-" evidence="11"/>
<dbReference type="GO" id="GO:0008237">
    <property type="term" value="F:metallopeptidase activity"/>
    <property type="evidence" value="ECO:0007669"/>
    <property type="project" value="UniProtKB-KW"/>
</dbReference>
<dbReference type="InterPro" id="IPR003959">
    <property type="entry name" value="ATPase_AAA_core"/>
</dbReference>
<evidence type="ECO:0000256" key="12">
    <source>
        <dbReference type="RuleBase" id="RU003651"/>
    </source>
</evidence>
<feature type="compositionally biased region" description="Basic and acidic residues" evidence="13">
    <location>
        <begin position="1"/>
        <end position="14"/>
    </location>
</feature>
<dbReference type="PANTHER" id="PTHR23076">
    <property type="entry name" value="METALLOPROTEASE M41 FTSH"/>
    <property type="match status" value="1"/>
</dbReference>